<feature type="domain" description="Nucleotidyl transferase" evidence="1">
    <location>
        <begin position="2"/>
        <end position="142"/>
    </location>
</feature>
<evidence type="ECO:0000313" key="3">
    <source>
        <dbReference type="Proteomes" id="UP000652176"/>
    </source>
</evidence>
<reference evidence="2 3" key="1">
    <citation type="submission" date="2020-09" db="EMBL/GenBank/DDBJ databases">
        <title>Methylomonas albis sp. nov. and Methylomonas fluvii sp. nov.: Two cold-adapted methanotrophs from the River Elbe and an amended description of Methylovulum psychrotolerans strain Eb1.</title>
        <authorList>
            <person name="Bussmann I.K."/>
            <person name="Klings K.-W."/>
            <person name="Warnstedt J."/>
            <person name="Hoppert M."/>
            <person name="Saborowski A."/>
            <person name="Horn F."/>
            <person name="Liebner S."/>
        </authorList>
    </citation>
    <scope>NUCLEOTIDE SEQUENCE [LARGE SCALE GENOMIC DNA]</scope>
    <source>
        <strain evidence="2 3">EbA</strain>
    </source>
</reference>
<dbReference type="InterPro" id="IPR005835">
    <property type="entry name" value="NTP_transferase_dom"/>
</dbReference>
<gene>
    <name evidence="2" type="ORF">IE877_17180</name>
</gene>
<dbReference type="SUPFAM" id="SSF53448">
    <property type="entry name" value="Nucleotide-diphospho-sugar transferases"/>
    <property type="match status" value="1"/>
</dbReference>
<dbReference type="InterPro" id="IPR050486">
    <property type="entry name" value="Mannose-1P_guanyltransferase"/>
</dbReference>
<proteinExistence type="predicted"/>
<comment type="caution">
    <text evidence="2">The sequence shown here is derived from an EMBL/GenBank/DDBJ whole genome shotgun (WGS) entry which is preliminary data.</text>
</comment>
<dbReference type="NCBIfam" id="NF045761">
    <property type="entry name" value="NAMPUrTaseMurU"/>
    <property type="match status" value="1"/>
</dbReference>
<accession>A0ABR9D3S6</accession>
<sequence>MKAMILAAGRGERMRPLTDYTPKPLLKAAGKALIEYTIENLAAAGFGEIVINIAHLGEQIKDYCGNGKRWNVSIVYSDEGETALETAGGIAKALPLLGDKPFLVLNADIVCDYSLAGLRTKAIDLAHLVMINNPPHHPEGDFSLNASGLLSEQGSNKLTFSGIGVYHPKLFENIPVAPLKLRPVLNAAMQLQRISGEKFSGLWMDIGTPERLQTVGALDKHHPRETSRHSEDVAN</sequence>
<dbReference type="InterPro" id="IPR054790">
    <property type="entry name" value="MurU"/>
</dbReference>
<evidence type="ECO:0000313" key="2">
    <source>
        <dbReference type="EMBL" id="MBD9357580.1"/>
    </source>
</evidence>
<dbReference type="InterPro" id="IPR029044">
    <property type="entry name" value="Nucleotide-diphossugar_trans"/>
</dbReference>
<protein>
    <submittedName>
        <fullName evidence="2">Nucleotidyltransferase family protein</fullName>
    </submittedName>
</protein>
<dbReference type="Proteomes" id="UP000652176">
    <property type="component" value="Unassembled WGS sequence"/>
</dbReference>
<name>A0ABR9D3S6_9GAMM</name>
<organism evidence="2 3">
    <name type="scientific">Methylomonas albis</name>
    <dbReference type="NCBI Taxonomy" id="1854563"/>
    <lineage>
        <taxon>Bacteria</taxon>
        <taxon>Pseudomonadati</taxon>
        <taxon>Pseudomonadota</taxon>
        <taxon>Gammaproteobacteria</taxon>
        <taxon>Methylococcales</taxon>
        <taxon>Methylococcaceae</taxon>
        <taxon>Methylomonas</taxon>
    </lineage>
</organism>
<dbReference type="Pfam" id="PF00483">
    <property type="entry name" value="NTP_transferase"/>
    <property type="match status" value="1"/>
</dbReference>
<keyword evidence="3" id="KW-1185">Reference proteome</keyword>
<dbReference type="Gene3D" id="3.90.550.10">
    <property type="entry name" value="Spore Coat Polysaccharide Biosynthesis Protein SpsA, Chain A"/>
    <property type="match status" value="1"/>
</dbReference>
<dbReference type="EMBL" id="JACXSS010000001">
    <property type="protein sequence ID" value="MBD9357580.1"/>
    <property type="molecule type" value="Genomic_DNA"/>
</dbReference>
<dbReference type="PANTHER" id="PTHR22572">
    <property type="entry name" value="SUGAR-1-PHOSPHATE GUANYL TRANSFERASE"/>
    <property type="match status" value="1"/>
</dbReference>
<dbReference type="RefSeq" id="WP_192375849.1">
    <property type="nucleotide sequence ID" value="NZ_CAJHIV010000001.1"/>
</dbReference>
<dbReference type="CDD" id="cd06422">
    <property type="entry name" value="NTP_transferase_like_1"/>
    <property type="match status" value="1"/>
</dbReference>
<evidence type="ECO:0000259" key="1">
    <source>
        <dbReference type="Pfam" id="PF00483"/>
    </source>
</evidence>